<evidence type="ECO:0000313" key="5">
    <source>
        <dbReference type="Proteomes" id="UP000663870"/>
    </source>
</evidence>
<protein>
    <submittedName>
        <fullName evidence="2">Uncharacterized protein</fullName>
    </submittedName>
</protein>
<dbReference type="Proteomes" id="UP000663854">
    <property type="component" value="Unassembled WGS sequence"/>
</dbReference>
<comment type="caution">
    <text evidence="2">The sequence shown here is derived from an EMBL/GenBank/DDBJ whole genome shotgun (WGS) entry which is preliminary data.</text>
</comment>
<gene>
    <name evidence="3" type="ORF">JXQ802_LOCUS37010</name>
    <name evidence="2" type="ORF">PYM288_LOCUS23793</name>
</gene>
<name>A0A814UQY6_9BILA</name>
<evidence type="ECO:0000313" key="3">
    <source>
        <dbReference type="EMBL" id="CAF1441163.1"/>
    </source>
</evidence>
<dbReference type="EMBL" id="CAJNOL010001948">
    <property type="protein sequence ID" value="CAF1441163.1"/>
    <property type="molecule type" value="Genomic_DNA"/>
</dbReference>
<evidence type="ECO:0000256" key="1">
    <source>
        <dbReference type="SAM" id="MobiDB-lite"/>
    </source>
</evidence>
<evidence type="ECO:0000313" key="4">
    <source>
        <dbReference type="Proteomes" id="UP000663854"/>
    </source>
</evidence>
<keyword evidence="5" id="KW-1185">Reference proteome</keyword>
<organism evidence="2 4">
    <name type="scientific">Rotaria sordida</name>
    <dbReference type="NCBI Taxonomy" id="392033"/>
    <lineage>
        <taxon>Eukaryota</taxon>
        <taxon>Metazoa</taxon>
        <taxon>Spiralia</taxon>
        <taxon>Gnathifera</taxon>
        <taxon>Rotifera</taxon>
        <taxon>Eurotatoria</taxon>
        <taxon>Bdelloidea</taxon>
        <taxon>Philodinida</taxon>
        <taxon>Philodinidae</taxon>
        <taxon>Rotaria</taxon>
    </lineage>
</organism>
<sequence>MNCDSIDLNRAEQATSSLKRDERQGYQSRTLPNKDNERYAYLTIFPTKSVGLDDCVLLANVPVTHLAPHEVARRQHGAYTSDALMMMMNQYRYSNGFSLSEQDAEELASRL</sequence>
<accession>A0A814UQY6</accession>
<feature type="region of interest" description="Disordered" evidence="1">
    <location>
        <begin position="1"/>
        <end position="32"/>
    </location>
</feature>
<proteinExistence type="predicted"/>
<dbReference type="Proteomes" id="UP000663870">
    <property type="component" value="Unassembled WGS sequence"/>
</dbReference>
<dbReference type="AlphaFoldDB" id="A0A814UQY6"/>
<dbReference type="EMBL" id="CAJNOH010001140">
    <property type="protein sequence ID" value="CAF1180742.1"/>
    <property type="molecule type" value="Genomic_DNA"/>
</dbReference>
<evidence type="ECO:0000313" key="2">
    <source>
        <dbReference type="EMBL" id="CAF1180742.1"/>
    </source>
</evidence>
<reference evidence="2" key="1">
    <citation type="submission" date="2021-02" db="EMBL/GenBank/DDBJ databases">
        <authorList>
            <person name="Nowell W R."/>
        </authorList>
    </citation>
    <scope>NUCLEOTIDE SEQUENCE</scope>
</reference>